<dbReference type="InterPro" id="IPR045055">
    <property type="entry name" value="DNA2/NAM7-like"/>
</dbReference>
<sequence>MSPLVYQLKGKSQDEAQSLLNDYFGELKTTGNISAFIQGIASSQKFLKTHMGFLAPLSEALEKVADDELLVEEFVEKWCQLDEKLWLESLNALQKLAQVWWKSELWKHELEADYKDAKDAFNALLDNHRDALEDLNSSRFDKWGIDPCSHLMSKAAFELQGNEEEHDAESRIQQLSPIGSKGINQLRSELFVAALRVNEAMIKLNAAEHHDTFKLLPQLINGKYQSHENTPNHETLWGLLFLLYPVMSTSLSSVESQFRLMQKKATIGLAMFDEAGQSVNYHVVGLLQRCKQAMVVGDPIQLEPVVPVQGEIDRGIASDFIAISNKDGETLWGDCFLVSESSAQLLADRAGPIKALIGQRQVGLPLLVHRRCTDPMFSIANSIAYDNKMVIATTPYKWKSVSSGWFNVVESKDSIKRQRYNNHTEADSAFELVRYLVEHQPDMAKGGIYLITPFTHMKNELQNNWKSLYKQPSNKQWMQQSAQLGGKEGGEVSDFTKDNIGTVHTFQGKEASVVIFCLAASKARGTTGGIKWVNSKPNLINVAVTRAKHHLFIVGNYEDWCHEACSSQLIRDGMRIYNSMDEIRANTPLLLEEHLLNTVNIPEACVDPSCSNFSNVW</sequence>
<dbReference type="EMBL" id="CR378668">
    <property type="protein sequence ID" value="CAG20201.1"/>
    <property type="molecule type" value="Genomic_DNA"/>
</dbReference>
<dbReference type="HOGENOM" id="CLU_495959_0_0_6"/>
<evidence type="ECO:0000313" key="3">
    <source>
        <dbReference type="Proteomes" id="UP000000593"/>
    </source>
</evidence>
<evidence type="ECO:0000313" key="2">
    <source>
        <dbReference type="EMBL" id="CAG20201.1"/>
    </source>
</evidence>
<name>Q6LR75_PHOPR</name>
<proteinExistence type="predicted"/>
<dbReference type="CDD" id="cd18808">
    <property type="entry name" value="SF1_C_Upf1"/>
    <property type="match status" value="1"/>
</dbReference>
<evidence type="ECO:0000259" key="1">
    <source>
        <dbReference type="Pfam" id="PF13087"/>
    </source>
</evidence>
<dbReference type="PANTHER" id="PTHR10887:SF530">
    <property type="entry name" value="SUPERFAMILY I DNA HELICASES"/>
    <property type="match status" value="1"/>
</dbReference>
<dbReference type="PANTHER" id="PTHR10887">
    <property type="entry name" value="DNA2/NAM7 HELICASE FAMILY"/>
    <property type="match status" value="1"/>
</dbReference>
<dbReference type="InterPro" id="IPR047187">
    <property type="entry name" value="SF1_C_Upf1"/>
</dbReference>
<organism evidence="2 3">
    <name type="scientific">Photobacterium profundum (strain SS9)</name>
    <dbReference type="NCBI Taxonomy" id="298386"/>
    <lineage>
        <taxon>Bacteria</taxon>
        <taxon>Pseudomonadati</taxon>
        <taxon>Pseudomonadota</taxon>
        <taxon>Gammaproteobacteria</taxon>
        <taxon>Vibrionales</taxon>
        <taxon>Vibrionaceae</taxon>
        <taxon>Photobacterium</taxon>
    </lineage>
</organism>
<dbReference type="Pfam" id="PF13087">
    <property type="entry name" value="AAA_12"/>
    <property type="match status" value="1"/>
</dbReference>
<dbReference type="InterPro" id="IPR041679">
    <property type="entry name" value="DNA2/NAM7-like_C"/>
</dbReference>
<dbReference type="Proteomes" id="UP000000593">
    <property type="component" value="Chromosome 1"/>
</dbReference>
<dbReference type="SUPFAM" id="SSF52540">
    <property type="entry name" value="P-loop containing nucleoside triphosphate hydrolases"/>
    <property type="match status" value="2"/>
</dbReference>
<dbReference type="eggNOG" id="COG1112">
    <property type="taxonomic scope" value="Bacteria"/>
</dbReference>
<dbReference type="STRING" id="298386.PBPRA1796"/>
<accession>Q6LR75</accession>
<gene>
    <name evidence="2" type="ordered locus">PBPRA1796</name>
</gene>
<protein>
    <recommendedName>
        <fullName evidence="1">DNA2/NAM7 helicase-like C-terminal domain-containing protein</fullName>
    </recommendedName>
</protein>
<feature type="domain" description="DNA2/NAM7 helicase-like C-terminal" evidence="1">
    <location>
        <begin position="403"/>
        <end position="557"/>
    </location>
</feature>
<keyword evidence="3" id="KW-1185">Reference proteome</keyword>
<dbReference type="InterPro" id="IPR027417">
    <property type="entry name" value="P-loop_NTPase"/>
</dbReference>
<dbReference type="RefSeq" id="WP_011218509.1">
    <property type="nucleotide sequence ID" value="NC_006370.1"/>
</dbReference>
<reference evidence="3" key="1">
    <citation type="journal article" date="2005" name="Science">
        <title>Life at depth: Photobacterium profundum genome sequence and expression analysis.</title>
        <authorList>
            <person name="Vezzi A."/>
            <person name="Campanaro S."/>
            <person name="D'Angelo M."/>
            <person name="Simonato F."/>
            <person name="Vitulo N."/>
            <person name="Lauro F.M."/>
            <person name="Cestaro A."/>
            <person name="Malacrida G."/>
            <person name="Simionati B."/>
            <person name="Cannata N."/>
            <person name="Romualdi C."/>
            <person name="Bartlett D.H."/>
            <person name="Valle G."/>
        </authorList>
    </citation>
    <scope>NUCLEOTIDE SEQUENCE [LARGE SCALE GENOMIC DNA]</scope>
    <source>
        <strain evidence="3">ATCC BAA-1253 / SS9</strain>
    </source>
</reference>
<dbReference type="Gene3D" id="3.40.50.300">
    <property type="entry name" value="P-loop containing nucleotide triphosphate hydrolases"/>
    <property type="match status" value="2"/>
</dbReference>
<dbReference type="AlphaFoldDB" id="Q6LR75"/>
<dbReference type="KEGG" id="ppr:PBPRA1796"/>